<dbReference type="STRING" id="564198.BST17_14000"/>
<dbReference type="Proteomes" id="UP000192366">
    <property type="component" value="Unassembled WGS sequence"/>
</dbReference>
<dbReference type="EMBL" id="MVHJ01000010">
    <property type="protein sequence ID" value="ORA04398.1"/>
    <property type="molecule type" value="Genomic_DNA"/>
</dbReference>
<evidence type="ECO:0000259" key="2">
    <source>
        <dbReference type="Pfam" id="PF12697"/>
    </source>
</evidence>
<dbReference type="Pfam" id="PF12697">
    <property type="entry name" value="Abhydrolase_6"/>
    <property type="match status" value="1"/>
</dbReference>
<dbReference type="SUPFAM" id="SSF53474">
    <property type="entry name" value="alpha/beta-Hydrolases"/>
    <property type="match status" value="1"/>
</dbReference>
<name>A0A1W9YWE8_MYCBA</name>
<dbReference type="Gene3D" id="3.40.50.1820">
    <property type="entry name" value="alpha/beta hydrolase"/>
    <property type="match status" value="1"/>
</dbReference>
<dbReference type="AlphaFoldDB" id="A0A1W9YWE8"/>
<dbReference type="InterPro" id="IPR029058">
    <property type="entry name" value="AB_hydrolase_fold"/>
</dbReference>
<feature type="domain" description="AB hydrolase-1" evidence="2">
    <location>
        <begin position="6"/>
        <end position="241"/>
    </location>
</feature>
<proteinExistence type="predicted"/>
<keyword evidence="3" id="KW-0378">Hydrolase</keyword>
<sequence length="252" mass="26599">MTRVCLVHGVPETAAVWELLVDELAALGVDEPLRLSPPGFGAPVPDGWGATVGDYTSWLIDELEGIGSPVHLVGHDWGGGHVLNVVMNRPDLVCTWASDVVGVFAEDYVWEGLAKQWQTSGLGEEIIAAMTAQSVADRAVTLAAGGMQPAVASRVAAGIDETMGACILRLYRSAVQPATSELGQRLEAAAARPGLAIMPSEDHGVGTPEQRSRAATRAGARSAVREGLGHWWMTEDPRRAASRLTAFWAAAT</sequence>
<evidence type="ECO:0000256" key="1">
    <source>
        <dbReference type="SAM" id="MobiDB-lite"/>
    </source>
</evidence>
<feature type="region of interest" description="Disordered" evidence="1">
    <location>
        <begin position="198"/>
        <end position="219"/>
    </location>
</feature>
<evidence type="ECO:0000313" key="3">
    <source>
        <dbReference type="EMBL" id="ORA04398.1"/>
    </source>
</evidence>
<dbReference type="InterPro" id="IPR000073">
    <property type="entry name" value="AB_hydrolase_1"/>
</dbReference>
<accession>A0A1W9YWE8</accession>
<gene>
    <name evidence="3" type="ORF">BST17_14000</name>
</gene>
<dbReference type="GO" id="GO:0016787">
    <property type="term" value="F:hydrolase activity"/>
    <property type="evidence" value="ECO:0007669"/>
    <property type="project" value="UniProtKB-KW"/>
</dbReference>
<keyword evidence="4" id="KW-1185">Reference proteome</keyword>
<organism evidence="3 4">
    <name type="scientific">Mycolicibacterium bacteremicum</name>
    <name type="common">Mycobacterium bacteremicum</name>
    <dbReference type="NCBI Taxonomy" id="564198"/>
    <lineage>
        <taxon>Bacteria</taxon>
        <taxon>Bacillati</taxon>
        <taxon>Actinomycetota</taxon>
        <taxon>Actinomycetes</taxon>
        <taxon>Mycobacteriales</taxon>
        <taxon>Mycobacteriaceae</taxon>
        <taxon>Mycolicibacterium</taxon>
    </lineage>
</organism>
<evidence type="ECO:0000313" key="4">
    <source>
        <dbReference type="Proteomes" id="UP000192366"/>
    </source>
</evidence>
<protein>
    <submittedName>
        <fullName evidence="3">Alpha/beta hydrolase</fullName>
    </submittedName>
</protein>
<reference evidence="3 4" key="1">
    <citation type="submission" date="2017-02" db="EMBL/GenBank/DDBJ databases">
        <title>The new phylogeny of genus Mycobacterium.</title>
        <authorList>
            <person name="Tortoli E."/>
            <person name="Trovato A."/>
            <person name="Cirillo D.M."/>
        </authorList>
    </citation>
    <scope>NUCLEOTIDE SEQUENCE [LARGE SCALE GENOMIC DNA]</scope>
    <source>
        <strain evidence="3 4">DSM 45578</strain>
    </source>
</reference>
<dbReference type="OrthoDB" id="4540226at2"/>
<comment type="caution">
    <text evidence="3">The sequence shown here is derived from an EMBL/GenBank/DDBJ whole genome shotgun (WGS) entry which is preliminary data.</text>
</comment>